<evidence type="ECO:0000313" key="2">
    <source>
        <dbReference type="Proteomes" id="UP000199478"/>
    </source>
</evidence>
<keyword evidence="2" id="KW-1185">Reference proteome</keyword>
<dbReference type="AlphaFoldDB" id="A0A1I6HGS9"/>
<protein>
    <submittedName>
        <fullName evidence="1">Uncharacterized protein</fullName>
    </submittedName>
</protein>
<reference evidence="2" key="1">
    <citation type="submission" date="2016-10" db="EMBL/GenBank/DDBJ databases">
        <authorList>
            <person name="Varghese N."/>
            <person name="Submissions S."/>
        </authorList>
    </citation>
    <scope>NUCLEOTIDE SEQUENCE [LARGE SCALE GENOMIC DNA]</scope>
    <source>
        <strain evidence="2">DSM 26879</strain>
    </source>
</reference>
<proteinExistence type="predicted"/>
<dbReference type="RefSeq" id="WP_165615058.1">
    <property type="nucleotide sequence ID" value="NZ_FOYP01000002.1"/>
</dbReference>
<gene>
    <name evidence="1" type="ORF">SAMN04488005_2683</name>
</gene>
<dbReference type="Proteomes" id="UP000199478">
    <property type="component" value="Unassembled WGS sequence"/>
</dbReference>
<evidence type="ECO:0000313" key="1">
    <source>
        <dbReference type="EMBL" id="SFR53651.1"/>
    </source>
</evidence>
<organism evidence="1 2">
    <name type="scientific">Yoonia tamlensis</name>
    <dbReference type="NCBI Taxonomy" id="390270"/>
    <lineage>
        <taxon>Bacteria</taxon>
        <taxon>Pseudomonadati</taxon>
        <taxon>Pseudomonadota</taxon>
        <taxon>Alphaproteobacteria</taxon>
        <taxon>Rhodobacterales</taxon>
        <taxon>Paracoccaceae</taxon>
        <taxon>Yoonia</taxon>
    </lineage>
</organism>
<sequence length="53" mass="6282">MLSILSRSFMTATRNARWDAPDYWVRDDRFQKTSDCEPVKKDRRTLSCKVTAQ</sequence>
<accession>A0A1I6HGS9</accession>
<dbReference type="EMBL" id="FOYP01000002">
    <property type="protein sequence ID" value="SFR53651.1"/>
    <property type="molecule type" value="Genomic_DNA"/>
</dbReference>
<dbReference type="STRING" id="390270.SAMN04488005_2683"/>
<name>A0A1I6HGS9_9RHOB</name>